<comment type="caution">
    <text evidence="1">The sequence shown here is derived from an EMBL/GenBank/DDBJ whole genome shotgun (WGS) entry which is preliminary data.</text>
</comment>
<evidence type="ECO:0000313" key="2">
    <source>
        <dbReference type="Proteomes" id="UP000287352"/>
    </source>
</evidence>
<name>A0A402A865_9CHLR</name>
<organism evidence="1 2">
    <name type="scientific">Tengunoibacter tsumagoiensis</name>
    <dbReference type="NCBI Taxonomy" id="2014871"/>
    <lineage>
        <taxon>Bacteria</taxon>
        <taxon>Bacillati</taxon>
        <taxon>Chloroflexota</taxon>
        <taxon>Ktedonobacteria</taxon>
        <taxon>Ktedonobacterales</taxon>
        <taxon>Dictyobacteraceae</taxon>
        <taxon>Tengunoibacter</taxon>
    </lineage>
</organism>
<dbReference type="Proteomes" id="UP000287352">
    <property type="component" value="Unassembled WGS sequence"/>
</dbReference>
<dbReference type="RefSeq" id="WP_126582769.1">
    <property type="nucleotide sequence ID" value="NZ_BIFR01000002.1"/>
</dbReference>
<dbReference type="Pfam" id="PF13671">
    <property type="entry name" value="AAA_33"/>
    <property type="match status" value="1"/>
</dbReference>
<dbReference type="InterPro" id="IPR027417">
    <property type="entry name" value="P-loop_NTPase"/>
</dbReference>
<dbReference type="PANTHER" id="PTHR37807:SF3">
    <property type="entry name" value="OS07G0160300 PROTEIN"/>
    <property type="match status" value="1"/>
</dbReference>
<gene>
    <name evidence="1" type="ORF">KTT_51470</name>
</gene>
<dbReference type="EMBL" id="BIFR01000002">
    <property type="protein sequence ID" value="GCE15288.1"/>
    <property type="molecule type" value="Genomic_DNA"/>
</dbReference>
<proteinExistence type="predicted"/>
<protein>
    <recommendedName>
        <fullName evidence="3">Kinase</fullName>
    </recommendedName>
</protein>
<accession>A0A402A865</accession>
<dbReference type="Gene3D" id="3.40.50.300">
    <property type="entry name" value="P-loop containing nucleotide triphosphate hydrolases"/>
    <property type="match status" value="1"/>
</dbReference>
<dbReference type="AlphaFoldDB" id="A0A402A865"/>
<reference evidence="2" key="1">
    <citation type="submission" date="2018-12" db="EMBL/GenBank/DDBJ databases">
        <title>Tengunoibacter tsumagoiensis gen. nov., sp. nov., Dictyobacter kobayashii sp. nov., D. alpinus sp. nov., and D. joshuensis sp. nov. and description of Dictyobacteraceae fam. nov. within the order Ktedonobacterales isolated from Tengu-no-mugimeshi.</title>
        <authorList>
            <person name="Wang C.M."/>
            <person name="Zheng Y."/>
            <person name="Sakai Y."/>
            <person name="Toyoda A."/>
            <person name="Minakuchi Y."/>
            <person name="Abe K."/>
            <person name="Yokota A."/>
            <person name="Yabe S."/>
        </authorList>
    </citation>
    <scope>NUCLEOTIDE SEQUENCE [LARGE SCALE GENOMIC DNA]</scope>
    <source>
        <strain evidence="2">Uno3</strain>
    </source>
</reference>
<keyword evidence="2" id="KW-1185">Reference proteome</keyword>
<dbReference type="SUPFAM" id="SSF52540">
    <property type="entry name" value="P-loop containing nucleoside triphosphate hydrolases"/>
    <property type="match status" value="1"/>
</dbReference>
<dbReference type="OrthoDB" id="1201990at2"/>
<evidence type="ECO:0008006" key="3">
    <source>
        <dbReference type="Google" id="ProtNLM"/>
    </source>
</evidence>
<dbReference type="PANTHER" id="PTHR37807">
    <property type="entry name" value="OS07G0160300 PROTEIN"/>
    <property type="match status" value="1"/>
</dbReference>
<sequence>MTRLTLRLSLVIASTREIPGFSRTFLRYDTCKREEAFPFCIFFSYSIDMKNVQLILISGLPGAGKSTLAESLVEKLSMPLFSVDPIESSIIKSGITRRFETGLAAYIVAETLAGEQLKHGLSVIIDAVNPVQEARAMWHNLARTHHATLIIIECVLERELHQERIASRVRNMHGIPELTWQDVEHSRKNYLPWTEERLVLDTANGHEENVQKALDYIHLKG</sequence>
<evidence type="ECO:0000313" key="1">
    <source>
        <dbReference type="EMBL" id="GCE15288.1"/>
    </source>
</evidence>